<evidence type="ECO:0000256" key="1">
    <source>
        <dbReference type="ARBA" id="ARBA00004370"/>
    </source>
</evidence>
<dbReference type="PANTHER" id="PTHR32089:SF112">
    <property type="entry name" value="LYSOZYME-LIKE PROTEIN-RELATED"/>
    <property type="match status" value="1"/>
</dbReference>
<evidence type="ECO:0000259" key="9">
    <source>
        <dbReference type="PROSITE" id="PS50111"/>
    </source>
</evidence>
<dbReference type="Pfam" id="PF00672">
    <property type="entry name" value="HAMP"/>
    <property type="match status" value="1"/>
</dbReference>
<dbReference type="SUPFAM" id="SSF58104">
    <property type="entry name" value="Methyl-accepting chemotaxis protein (MCP) signaling domain"/>
    <property type="match status" value="1"/>
</dbReference>
<evidence type="ECO:0000313" key="11">
    <source>
        <dbReference type="EMBL" id="KJH84161.1"/>
    </source>
</evidence>
<accession>A0A0D9AXR7</accession>
<dbReference type="Gene3D" id="1.10.287.950">
    <property type="entry name" value="Methyl-accepting chemotaxis protein"/>
    <property type="match status" value="1"/>
</dbReference>
<comment type="caution">
    <text evidence="11">The sequence shown here is derived from an EMBL/GenBank/DDBJ whole genome shotgun (WGS) entry which is preliminary data.</text>
</comment>
<dbReference type="SMART" id="SM00283">
    <property type="entry name" value="MA"/>
    <property type="match status" value="1"/>
</dbReference>
<dbReference type="PROSITE" id="PS50111">
    <property type="entry name" value="CHEMOTAXIS_TRANSDUC_2"/>
    <property type="match status" value="1"/>
</dbReference>
<dbReference type="OrthoDB" id="7025727at2"/>
<feature type="domain" description="Methyl-accepting transducer" evidence="9">
    <location>
        <begin position="371"/>
        <end position="607"/>
    </location>
</feature>
<evidence type="ECO:0000313" key="12">
    <source>
        <dbReference type="Proteomes" id="UP000032487"/>
    </source>
</evidence>
<dbReference type="Proteomes" id="UP000032487">
    <property type="component" value="Unassembled WGS sequence"/>
</dbReference>
<reference evidence="11 12" key="1">
    <citation type="submission" date="2015-02" db="EMBL/GenBank/DDBJ databases">
        <title>Draft genome sequence of Pseudomonas stutzeri NT0128 isolated from wheat (Triticum turgidum) rhizosphere.</title>
        <authorList>
            <person name="Tovi N."/>
            <person name="Frenk S."/>
            <person name="Hadar Y."/>
            <person name="Minz D."/>
        </authorList>
    </citation>
    <scope>NUCLEOTIDE SEQUENCE [LARGE SCALE GENOMIC DNA]</scope>
    <source>
        <strain evidence="11 12">NT0128</strain>
    </source>
</reference>
<dbReference type="RefSeq" id="WP_045160451.1">
    <property type="nucleotide sequence ID" value="NZ_JYHV01000007.1"/>
</dbReference>
<evidence type="ECO:0000259" key="10">
    <source>
        <dbReference type="PROSITE" id="PS50885"/>
    </source>
</evidence>
<evidence type="ECO:0000256" key="5">
    <source>
        <dbReference type="ARBA" id="ARBA00023224"/>
    </source>
</evidence>
<dbReference type="Gene3D" id="6.10.340.10">
    <property type="match status" value="1"/>
</dbReference>
<keyword evidence="2 8" id="KW-0812">Transmembrane</keyword>
<feature type="domain" description="HAMP" evidence="10">
    <location>
        <begin position="312"/>
        <end position="366"/>
    </location>
</feature>
<dbReference type="InterPro" id="IPR003660">
    <property type="entry name" value="HAMP_dom"/>
</dbReference>
<comment type="subcellular location">
    <subcellularLocation>
        <location evidence="1">Membrane</location>
    </subcellularLocation>
</comment>
<evidence type="ECO:0000256" key="6">
    <source>
        <dbReference type="ARBA" id="ARBA00029447"/>
    </source>
</evidence>
<proteinExistence type="inferred from homology"/>
<dbReference type="CDD" id="cd06225">
    <property type="entry name" value="HAMP"/>
    <property type="match status" value="1"/>
</dbReference>
<evidence type="ECO:0000256" key="4">
    <source>
        <dbReference type="ARBA" id="ARBA00023136"/>
    </source>
</evidence>
<evidence type="ECO:0000256" key="7">
    <source>
        <dbReference type="PROSITE-ProRule" id="PRU00284"/>
    </source>
</evidence>
<organism evidence="11 12">
    <name type="scientific">Stutzerimonas stutzeri</name>
    <name type="common">Pseudomonas stutzeri</name>
    <dbReference type="NCBI Taxonomy" id="316"/>
    <lineage>
        <taxon>Bacteria</taxon>
        <taxon>Pseudomonadati</taxon>
        <taxon>Pseudomonadota</taxon>
        <taxon>Gammaproteobacteria</taxon>
        <taxon>Pseudomonadales</taxon>
        <taxon>Pseudomonadaceae</taxon>
        <taxon>Stutzerimonas</taxon>
    </lineage>
</organism>
<name>A0A0D9AXR7_STUST</name>
<evidence type="ECO:0000256" key="8">
    <source>
        <dbReference type="SAM" id="Phobius"/>
    </source>
</evidence>
<dbReference type="GO" id="GO:0007165">
    <property type="term" value="P:signal transduction"/>
    <property type="evidence" value="ECO:0007669"/>
    <property type="project" value="UniProtKB-KW"/>
</dbReference>
<keyword evidence="5 7" id="KW-0807">Transducer</keyword>
<dbReference type="AlphaFoldDB" id="A0A0D9AXR7"/>
<keyword evidence="3 8" id="KW-1133">Transmembrane helix</keyword>
<gene>
    <name evidence="11" type="ORF">UF78_02320</name>
</gene>
<dbReference type="PATRIC" id="fig|316.101.peg.3464"/>
<evidence type="ECO:0000256" key="3">
    <source>
        <dbReference type="ARBA" id="ARBA00022989"/>
    </source>
</evidence>
<dbReference type="GO" id="GO:0006935">
    <property type="term" value="P:chemotaxis"/>
    <property type="evidence" value="ECO:0007669"/>
    <property type="project" value="UniProtKB-ARBA"/>
</dbReference>
<dbReference type="GO" id="GO:0016020">
    <property type="term" value="C:membrane"/>
    <property type="evidence" value="ECO:0007669"/>
    <property type="project" value="UniProtKB-SubCell"/>
</dbReference>
<comment type="similarity">
    <text evidence="6">Belongs to the methyl-accepting chemotaxis (MCP) protein family.</text>
</comment>
<protein>
    <submittedName>
        <fullName evidence="11">Chemotaxis protein</fullName>
    </submittedName>
</protein>
<dbReference type="EMBL" id="JYHV01000007">
    <property type="protein sequence ID" value="KJH84161.1"/>
    <property type="molecule type" value="Genomic_DNA"/>
</dbReference>
<evidence type="ECO:0000256" key="2">
    <source>
        <dbReference type="ARBA" id="ARBA00022692"/>
    </source>
</evidence>
<dbReference type="InterPro" id="IPR004089">
    <property type="entry name" value="MCPsignal_dom"/>
</dbReference>
<dbReference type="Pfam" id="PF00015">
    <property type="entry name" value="MCPsignal"/>
    <property type="match status" value="1"/>
</dbReference>
<dbReference type="PROSITE" id="PS50885">
    <property type="entry name" value="HAMP"/>
    <property type="match status" value="1"/>
</dbReference>
<dbReference type="PANTHER" id="PTHR32089">
    <property type="entry name" value="METHYL-ACCEPTING CHEMOTAXIS PROTEIN MCPB"/>
    <property type="match status" value="1"/>
</dbReference>
<keyword evidence="4 8" id="KW-0472">Membrane</keyword>
<feature type="transmembrane region" description="Helical" evidence="8">
    <location>
        <begin position="287"/>
        <end position="310"/>
    </location>
</feature>
<sequence length="643" mass="67701">MLLFSSLRSRLLRPVFLTLCAAVVVQVVVALALTRGTIGALEQEIRKSLDQDAARLLGELQSADVEVRSGLSSLSERMRGDLAQGLTQRLTGEQAQLQDVLERHLKQSGDDLAILLAGVAPSAIWDNDIPALTEFVRMAHRNPAVVFVVYFDAGGNQLTRHLNRKDPRIKALIDKGNGRSAFDKVLSAAANDPALYLAKAAINPKGAVIGQVVLGLSTSAVDAELAAFDSRFQTLIEGTVKLVETGLAATASDSAKVLAARLTAAAEVAQALDANSQKAVKQSATSLLWKISLGLAITGALLLIAVTLVLGRRVLRRLGLLVTALRDLSAGHGDLTQRVKIHSADEVGDMADAVNLFLAKLQPIVQEARAIAVQTGTEIAALSSRSTAAATAAERQRDEVAGSLQALADMTHRAQEESQAMQAALEQVISIRKAARDNEAISDQVEKTIAALGEGVRSSTEVIEKLAKQSEQIDVVLTVIQGIAEQTNLLALNAAIEAARAGESGRGFAVVADEVRALASKTQQSTGDIRAHIESLQQGARTAVSTISSTGEQADSGLASLTTSRELQRTLQLAVAQVHDTVQEATAGAERQASTASDVRARVQVILTEAERSADAVTATATSGRALGNLADRLEASLGQFRA</sequence>
<dbReference type="SMART" id="SM00304">
    <property type="entry name" value="HAMP"/>
    <property type="match status" value="1"/>
</dbReference>